<sequence length="157" mass="16970">MEKRYGNRIPSVHRWAVAALVLVPVFLLGVAAVAGTVTPLPALLLAVVGTLFVFAYWTGGTTVSADADSVRLALFPLWRKSIPSGEIRSIRVEPIKPLEREWGNRGSLRRDGEIFVDAGQSQTCLAFHLVDGSTIRLGVSSPEHGQDIAEALDLPRA</sequence>
<keyword evidence="1" id="KW-1133">Transmembrane helix</keyword>
<name>A0A847H8U7_9CORY</name>
<dbReference type="Proteomes" id="UP000523614">
    <property type="component" value="Unassembled WGS sequence"/>
</dbReference>
<evidence type="ECO:0000256" key="1">
    <source>
        <dbReference type="SAM" id="Phobius"/>
    </source>
</evidence>
<keyword evidence="1" id="KW-0472">Membrane</keyword>
<dbReference type="AlphaFoldDB" id="A0A847H8U7"/>
<proteinExistence type="predicted"/>
<gene>
    <name evidence="2" type="ORF">GX570_02945</name>
</gene>
<protein>
    <submittedName>
        <fullName evidence="2">Uncharacterized protein</fullName>
    </submittedName>
</protein>
<keyword evidence="1" id="KW-0812">Transmembrane</keyword>
<evidence type="ECO:0000313" key="3">
    <source>
        <dbReference type="Proteomes" id="UP000523614"/>
    </source>
</evidence>
<comment type="caution">
    <text evidence="2">The sequence shown here is derived from an EMBL/GenBank/DDBJ whole genome shotgun (WGS) entry which is preliminary data.</text>
</comment>
<reference evidence="2 3" key="1">
    <citation type="journal article" date="2020" name="Biotechnol. Biofuels">
        <title>New insights from the biogas microbiome by comprehensive genome-resolved metagenomics of nearly 1600 species originating from multiple anaerobic digesters.</title>
        <authorList>
            <person name="Campanaro S."/>
            <person name="Treu L."/>
            <person name="Rodriguez-R L.M."/>
            <person name="Kovalovszki A."/>
            <person name="Ziels R.M."/>
            <person name="Maus I."/>
            <person name="Zhu X."/>
            <person name="Kougias P.G."/>
            <person name="Basile A."/>
            <person name="Luo G."/>
            <person name="Schluter A."/>
            <person name="Konstantinidis K.T."/>
            <person name="Angelidaki I."/>
        </authorList>
    </citation>
    <scope>NUCLEOTIDE SEQUENCE [LARGE SCALE GENOMIC DNA]</scope>
    <source>
        <strain evidence="2">AS06rmzACSIP_235</strain>
    </source>
</reference>
<feature type="transmembrane region" description="Helical" evidence="1">
    <location>
        <begin position="40"/>
        <end position="57"/>
    </location>
</feature>
<feature type="transmembrane region" description="Helical" evidence="1">
    <location>
        <begin position="12"/>
        <end position="34"/>
    </location>
</feature>
<accession>A0A847H8U7</accession>
<evidence type="ECO:0000313" key="2">
    <source>
        <dbReference type="EMBL" id="NLF90291.1"/>
    </source>
</evidence>
<dbReference type="EMBL" id="JAAYYP010000095">
    <property type="protein sequence ID" value="NLF90291.1"/>
    <property type="molecule type" value="Genomic_DNA"/>
</dbReference>
<organism evidence="2 3">
    <name type="scientific">Corynebacterium marinum</name>
    <dbReference type="NCBI Taxonomy" id="349751"/>
    <lineage>
        <taxon>Bacteria</taxon>
        <taxon>Bacillati</taxon>
        <taxon>Actinomycetota</taxon>
        <taxon>Actinomycetes</taxon>
        <taxon>Mycobacteriales</taxon>
        <taxon>Corynebacteriaceae</taxon>
        <taxon>Corynebacterium</taxon>
    </lineage>
</organism>